<reference evidence="2" key="1">
    <citation type="submission" date="2022-07" db="EMBL/GenBank/DDBJ databases">
        <title>Ectorhizobium quercum gen.nov., sp. nov.</title>
        <authorList>
            <person name="Ma T."/>
            <person name="Li Y."/>
        </authorList>
    </citation>
    <scope>NUCLEOTIDE SEQUENCE</scope>
    <source>
        <strain evidence="2">BDR2-2</strain>
    </source>
</reference>
<dbReference type="InterPro" id="IPR025291">
    <property type="entry name" value="DUF4153"/>
</dbReference>
<dbReference type="Proteomes" id="UP001208771">
    <property type="component" value="Unassembled WGS sequence"/>
</dbReference>
<feature type="transmembrane region" description="Helical" evidence="1">
    <location>
        <begin position="40"/>
        <end position="57"/>
    </location>
</feature>
<organism evidence="2 3">
    <name type="scientific">Ectorhizobium quercum</name>
    <dbReference type="NCBI Taxonomy" id="2965071"/>
    <lineage>
        <taxon>Bacteria</taxon>
        <taxon>Pseudomonadati</taxon>
        <taxon>Pseudomonadota</taxon>
        <taxon>Alphaproteobacteria</taxon>
        <taxon>Hyphomicrobiales</taxon>
        <taxon>Rhizobiaceae</taxon>
        <taxon>Ectorhizobium</taxon>
    </lineage>
</organism>
<feature type="transmembrane region" description="Helical" evidence="1">
    <location>
        <begin position="382"/>
        <end position="400"/>
    </location>
</feature>
<dbReference type="Pfam" id="PF13687">
    <property type="entry name" value="DUF4153"/>
    <property type="match status" value="1"/>
</dbReference>
<dbReference type="EMBL" id="JANFPI010000004">
    <property type="protein sequence ID" value="MCX8997920.1"/>
    <property type="molecule type" value="Genomic_DNA"/>
</dbReference>
<proteinExistence type="predicted"/>
<feature type="transmembrane region" description="Helical" evidence="1">
    <location>
        <begin position="357"/>
        <end position="375"/>
    </location>
</feature>
<dbReference type="AlphaFoldDB" id="A0AAE3N268"/>
<accession>A0AAE3N268</accession>
<gene>
    <name evidence="2" type="ORF">NOF55_12490</name>
</gene>
<evidence type="ECO:0000256" key="1">
    <source>
        <dbReference type="SAM" id="Phobius"/>
    </source>
</evidence>
<keyword evidence="1" id="KW-0812">Transmembrane</keyword>
<keyword evidence="1" id="KW-1133">Transmembrane helix</keyword>
<feature type="transmembrane region" description="Helical" evidence="1">
    <location>
        <begin position="197"/>
        <end position="218"/>
    </location>
</feature>
<feature type="transmembrane region" description="Helical" evidence="1">
    <location>
        <begin position="16"/>
        <end position="34"/>
    </location>
</feature>
<sequence length="498" mass="53918">MRAAGDAAAVRPGYRLSRFLLPLVLIPAADFLIFRYDAGLNLFLFVQLLALFLLLFPRKRLSSGAKAALAALSLATGFPLMEAVTWMSVLVGLAGLAYVSLASHGLTPARPVRIPAVLLRFVAALPVRLLRPARRPARPGAKGGRLAALGSRLRIWIAPLALAGVFLLLFAIANPLIEKTIETTLARLVRLPQALDAQRIGFWLAVGLFVHVLLRPRLLRAPARRNESAGGDRAGGDSLFGTAFLIRTLVLLNAVFAVQTGLDLTYLWGGARLPDGMSHAQYAHRGAYPLVVTALLAAALILAAMRPDGPGSRSPRVRRLVYLWIAQNALLCFSAMLRLDLYVETYSLTGLRLAAGLWMGLVATCLLLILLRIVLRRSNEWLVATGCASLAVVVFLGALGDAPGFIARFNVAHSRELSGQGRLLDLHYLSRLGASAIPALDTYIAAGKTQPALRAELAAVIRNRLAGDVLYPRSDWRGWTLRKARIRAYLLETAPIAR</sequence>
<evidence type="ECO:0000313" key="3">
    <source>
        <dbReference type="Proteomes" id="UP001208771"/>
    </source>
</evidence>
<feature type="transmembrane region" description="Helical" evidence="1">
    <location>
        <begin position="287"/>
        <end position="305"/>
    </location>
</feature>
<feature type="transmembrane region" description="Helical" evidence="1">
    <location>
        <begin position="69"/>
        <end position="100"/>
    </location>
</feature>
<keyword evidence="3" id="KW-1185">Reference proteome</keyword>
<keyword evidence="1" id="KW-0472">Membrane</keyword>
<name>A0AAE3N268_9HYPH</name>
<feature type="transmembrane region" description="Helical" evidence="1">
    <location>
        <begin position="239"/>
        <end position="258"/>
    </location>
</feature>
<dbReference type="RefSeq" id="WP_306411713.1">
    <property type="nucleotide sequence ID" value="NZ_JANFPI010000004.1"/>
</dbReference>
<feature type="transmembrane region" description="Helical" evidence="1">
    <location>
        <begin position="155"/>
        <end position="177"/>
    </location>
</feature>
<comment type="caution">
    <text evidence="2">The sequence shown here is derived from an EMBL/GenBank/DDBJ whole genome shotgun (WGS) entry which is preliminary data.</text>
</comment>
<feature type="transmembrane region" description="Helical" evidence="1">
    <location>
        <begin position="317"/>
        <end position="337"/>
    </location>
</feature>
<protein>
    <submittedName>
        <fullName evidence="2">DUF4173 domain-containing protein</fullName>
    </submittedName>
</protein>
<evidence type="ECO:0000313" key="2">
    <source>
        <dbReference type="EMBL" id="MCX8997920.1"/>
    </source>
</evidence>